<sequence length="121" mass="13731">MQDENLRPVSVGKMELLGLLATELESLQIKKSELLRLTDSDYALLSGLQRREDVRTDRTLVDQQINALCVSRRKCEIEVLDNLGARALLEYLVKKLSASDIHREQPKRAVLNEDVSTEVVL</sequence>
<gene>
    <name evidence="2" type="ORF">FBUS_03129</name>
</gene>
<dbReference type="InterPro" id="IPR034136">
    <property type="entry name" value="TOPRIM_Topo6A/Spo11"/>
</dbReference>
<keyword evidence="3" id="KW-1185">Reference proteome</keyword>
<name>A0A8E0RSJ6_9TREM</name>
<dbReference type="AlphaFoldDB" id="A0A8E0RSJ6"/>
<dbReference type="SUPFAM" id="SSF56726">
    <property type="entry name" value="DNA topoisomerase IV, alpha subunit"/>
    <property type="match status" value="1"/>
</dbReference>
<comment type="caution">
    <text evidence="2">The sequence shown here is derived from an EMBL/GenBank/DDBJ whole genome shotgun (WGS) entry which is preliminary data.</text>
</comment>
<protein>
    <recommendedName>
        <fullName evidence="1">Topoisomerase 6 subunit A/Spo11 TOPRIM domain-containing protein</fullName>
    </recommendedName>
</protein>
<dbReference type="InterPro" id="IPR036078">
    <property type="entry name" value="Spo11/TopoVI_A_sf"/>
</dbReference>
<dbReference type="GO" id="GO:0005694">
    <property type="term" value="C:chromosome"/>
    <property type="evidence" value="ECO:0007669"/>
    <property type="project" value="InterPro"/>
</dbReference>
<dbReference type="GO" id="GO:0003677">
    <property type="term" value="F:DNA binding"/>
    <property type="evidence" value="ECO:0007669"/>
    <property type="project" value="InterPro"/>
</dbReference>
<organism evidence="2 3">
    <name type="scientific">Fasciolopsis buskii</name>
    <dbReference type="NCBI Taxonomy" id="27845"/>
    <lineage>
        <taxon>Eukaryota</taxon>
        <taxon>Metazoa</taxon>
        <taxon>Spiralia</taxon>
        <taxon>Lophotrochozoa</taxon>
        <taxon>Platyhelminthes</taxon>
        <taxon>Trematoda</taxon>
        <taxon>Digenea</taxon>
        <taxon>Plagiorchiida</taxon>
        <taxon>Echinostomata</taxon>
        <taxon>Echinostomatoidea</taxon>
        <taxon>Fasciolidae</taxon>
        <taxon>Fasciolopsis</taxon>
    </lineage>
</organism>
<dbReference type="EMBL" id="LUCM01007566">
    <property type="protein sequence ID" value="KAA0189715.1"/>
    <property type="molecule type" value="Genomic_DNA"/>
</dbReference>
<dbReference type="Proteomes" id="UP000728185">
    <property type="component" value="Unassembled WGS sequence"/>
</dbReference>
<dbReference type="Gene3D" id="3.40.1360.10">
    <property type="match status" value="1"/>
</dbReference>
<evidence type="ECO:0000259" key="1">
    <source>
        <dbReference type="Pfam" id="PF21180"/>
    </source>
</evidence>
<evidence type="ECO:0000313" key="3">
    <source>
        <dbReference type="Proteomes" id="UP000728185"/>
    </source>
</evidence>
<accession>A0A8E0RSJ6</accession>
<dbReference type="OrthoDB" id="5377392at2759"/>
<feature type="domain" description="Topoisomerase 6 subunit A/Spo11 TOPRIM" evidence="1">
    <location>
        <begin position="9"/>
        <end position="96"/>
    </location>
</feature>
<proteinExistence type="predicted"/>
<reference evidence="2" key="1">
    <citation type="submission" date="2019-05" db="EMBL/GenBank/DDBJ databases">
        <title>Annotation for the trematode Fasciolopsis buski.</title>
        <authorList>
            <person name="Choi Y.-J."/>
        </authorList>
    </citation>
    <scope>NUCLEOTIDE SEQUENCE</scope>
    <source>
        <strain evidence="2">HT</strain>
        <tissue evidence="2">Whole worm</tissue>
    </source>
</reference>
<dbReference type="Pfam" id="PF21180">
    <property type="entry name" value="TOP6A-Spo11_Toprim"/>
    <property type="match status" value="1"/>
</dbReference>
<evidence type="ECO:0000313" key="2">
    <source>
        <dbReference type="EMBL" id="KAA0189715.1"/>
    </source>
</evidence>